<dbReference type="GO" id="GO:0016020">
    <property type="term" value="C:membrane"/>
    <property type="evidence" value="ECO:0007669"/>
    <property type="project" value="UniProtKB-SubCell"/>
</dbReference>
<feature type="transmembrane region" description="Helical" evidence="8">
    <location>
        <begin position="369"/>
        <end position="389"/>
    </location>
</feature>
<feature type="transmembrane region" description="Helical" evidence="8">
    <location>
        <begin position="176"/>
        <end position="201"/>
    </location>
</feature>
<dbReference type="GO" id="GO:0022857">
    <property type="term" value="F:transmembrane transporter activity"/>
    <property type="evidence" value="ECO:0007669"/>
    <property type="project" value="InterPro"/>
</dbReference>
<evidence type="ECO:0000256" key="4">
    <source>
        <dbReference type="ARBA" id="ARBA00022553"/>
    </source>
</evidence>
<feature type="transmembrane region" description="Helical" evidence="8">
    <location>
        <begin position="439"/>
        <end position="460"/>
    </location>
</feature>
<keyword evidence="5 8" id="KW-0812">Transmembrane</keyword>
<protein>
    <recommendedName>
        <fullName evidence="11">Purine-cytosine permease fcyB</fullName>
    </recommendedName>
</protein>
<evidence type="ECO:0000313" key="10">
    <source>
        <dbReference type="Proteomes" id="UP000036893"/>
    </source>
</evidence>
<dbReference type="FunFam" id="1.10.4160.10:FF:000002">
    <property type="entry name" value="Purine-cytosine permease fcyB"/>
    <property type="match status" value="1"/>
</dbReference>
<comment type="subcellular location">
    <subcellularLocation>
        <location evidence="1">Membrane</location>
        <topology evidence="1">Multi-pass membrane protein</topology>
    </subcellularLocation>
</comment>
<evidence type="ECO:0000256" key="2">
    <source>
        <dbReference type="ARBA" id="ARBA00008974"/>
    </source>
</evidence>
<evidence type="ECO:0000256" key="3">
    <source>
        <dbReference type="ARBA" id="ARBA00022448"/>
    </source>
</evidence>
<feature type="transmembrane region" description="Helical" evidence="8">
    <location>
        <begin position="101"/>
        <end position="120"/>
    </location>
</feature>
<comment type="similarity">
    <text evidence="2">Belongs to the purine-cytosine permease (2.A.39) family.</text>
</comment>
<dbReference type="Gene3D" id="1.10.4160.10">
    <property type="entry name" value="Hydantoin permease"/>
    <property type="match status" value="1"/>
</dbReference>
<dbReference type="PANTHER" id="PTHR36124">
    <property type="match status" value="1"/>
</dbReference>
<evidence type="ECO:0000313" key="9">
    <source>
        <dbReference type="EMBL" id="GIC92012.1"/>
    </source>
</evidence>
<keyword evidence="7 8" id="KW-0472">Membrane</keyword>
<accession>A0A8E0QV18</accession>
<dbReference type="RefSeq" id="XP_043149278.1">
    <property type="nucleotide sequence ID" value="XM_043293343.1"/>
</dbReference>
<keyword evidence="6 8" id="KW-1133">Transmembrane helix</keyword>
<comment type="caution">
    <text evidence="9">The sequence shown here is derived from an EMBL/GenBank/DDBJ whole genome shotgun (WGS) entry which is preliminary data.</text>
</comment>
<dbReference type="AlphaFoldDB" id="A0A8E0QV18"/>
<feature type="transmembrane region" description="Helical" evidence="8">
    <location>
        <begin position="548"/>
        <end position="568"/>
    </location>
</feature>
<dbReference type="PANTHER" id="PTHR36124:SF6">
    <property type="entry name" value="ER-BOUND OXYGENASE MPAB_MPAB'_RUBBER OXYGENASE CATALYTIC DOMAIN-CONTAINING PROTEIN"/>
    <property type="match status" value="1"/>
</dbReference>
<dbReference type="Proteomes" id="UP000036893">
    <property type="component" value="Unassembled WGS sequence"/>
</dbReference>
<reference evidence="9" key="2">
    <citation type="submission" date="2021-01" db="EMBL/GenBank/DDBJ databases">
        <title>Pan-genome distribution and transcriptional activeness of fungal secondary metabolism genes in Aspergillus section Fumigati.</title>
        <authorList>
            <person name="Takahashi H."/>
            <person name="Umemura M."/>
            <person name="Ninomiya A."/>
            <person name="Kusuya Y."/>
            <person name="Urayama S."/>
            <person name="Shimizu M."/>
            <person name="Watanabe A."/>
            <person name="Kamei K."/>
            <person name="Yaguchi T."/>
            <person name="Hagiwara D."/>
        </authorList>
    </citation>
    <scope>NUCLEOTIDE SEQUENCE</scope>
    <source>
        <strain evidence="9">IFM 46973</strain>
    </source>
</reference>
<feature type="transmembrane region" description="Helical" evidence="8">
    <location>
        <begin position="207"/>
        <end position="224"/>
    </location>
</feature>
<evidence type="ECO:0008006" key="11">
    <source>
        <dbReference type="Google" id="ProtNLM"/>
    </source>
</evidence>
<dbReference type="GO" id="GO:0016491">
    <property type="term" value="F:oxidoreductase activity"/>
    <property type="evidence" value="ECO:0007669"/>
    <property type="project" value="InterPro"/>
</dbReference>
<evidence type="ECO:0000256" key="1">
    <source>
        <dbReference type="ARBA" id="ARBA00004141"/>
    </source>
</evidence>
<dbReference type="EMBL" id="BBXM02000006">
    <property type="protein sequence ID" value="GIC92012.1"/>
    <property type="molecule type" value="Genomic_DNA"/>
</dbReference>
<dbReference type="GeneID" id="66995945"/>
<keyword evidence="3" id="KW-0813">Transport</keyword>
<feature type="transmembrane region" description="Helical" evidence="8">
    <location>
        <begin position="71"/>
        <end position="94"/>
    </location>
</feature>
<gene>
    <name evidence="9" type="ORF">Aud_008468</name>
</gene>
<feature type="transmembrane region" description="Helical" evidence="8">
    <location>
        <begin position="279"/>
        <end position="308"/>
    </location>
</feature>
<name>A0A8E0QV18_9EURO</name>
<evidence type="ECO:0000256" key="8">
    <source>
        <dbReference type="SAM" id="Phobius"/>
    </source>
</evidence>
<feature type="transmembrane region" description="Helical" evidence="8">
    <location>
        <begin position="396"/>
        <end position="414"/>
    </location>
</feature>
<reference evidence="9" key="1">
    <citation type="journal article" date="2015" name="Genome Announc.">
        <title>Draft Genome Sequence of the Pathogenic Filamentous Fungus Aspergillus udagawae Strain IFM 46973T.</title>
        <authorList>
            <person name="Kusuya Y."/>
            <person name="Takahashi-Nakaguchi A."/>
            <person name="Takahashi H."/>
            <person name="Yaguchi T."/>
        </authorList>
    </citation>
    <scope>NUCLEOTIDE SEQUENCE</scope>
    <source>
        <strain evidence="9">IFM 46973</strain>
    </source>
</reference>
<evidence type="ECO:0000256" key="5">
    <source>
        <dbReference type="ARBA" id="ARBA00022692"/>
    </source>
</evidence>
<dbReference type="InterPro" id="IPR001248">
    <property type="entry name" value="Pur-cyt_permease"/>
</dbReference>
<keyword evidence="4" id="KW-0597">Phosphoprotein</keyword>
<sequence length="948" mass="106389">MASEFEKPRESPSLHTVTQVELGDCGSSSTICQSRYQRWAGSIKNLETRGIEPVPPEDRQKPTTSDSFHMLLIWFSMGMAVSHMVVGSIGTLVMNLNFTDAALCAVFGNLAGGLAVGYMSTWGPRSGNRTLVMTRYFMGYYPNKVCCLLNVLTNLGYGMINAMVGGQILSKLSGGSVSVIVGIIIVALGSGIMATFGMRIFHIYERFAWLPQLLTFCILAGSAIPQFDLHTKSVGSSDEINAKRLGFFSLCMSSALSWAPSAADFYVYYPSTVRPWKTWLVTTIGGCGAMMISLLLGVGLGTGVASSVRWQALYDGTPGSLLMAGYDRLGVFGKICAFINVLTVVSNNGPGSYSMAMNFQMLGDIWSRIPRPIFTIASTVIYTACAIGGRNFLYQIFKNFLPLIGYWIVIWFTIAVEEDVLFNRCRGYDWTIWNDWRKLPVGVAAGVSFLIGWAGAIVGMTKFADSSGAKQDQVYYTGPIANATTGGCDLGIWLGLGFTAISFPALRLLELQMLEEMKSIMEQLAARVKSGPLAILTTDVSHVSFGRLAPYILACLAAYPVLCSFLRFRKMRWLHRKYNFPTRESLARMTDDEAWEIQRVILQQEFPFIFVKALQFALFRTYGIPTISGLLTATSQFSKPETSLKRYTDTSALIQEFMGHRPSSERACVALARTRFLHTGYRAAGKIQEDDMLYTLGLFAIQPVRFIEKFEWRTLSDMEKCAIGTFWKSIGDGLDISYENLPSSKTGFRDGLHWLEEIMAWSDDYEVRSMLPDKKNRETADQTTAVLVYMIPGPLQHIGLKFVSFMMDDRLRKAMLYDPPPPAYTRVFSFLLRARRFVMRYLALPRPYFLRYEPYTDNPDEHNRVFITQWDAAPYYVKPTFWNRWGPTAWLTWALGKPLPGDMGDKYYPQGYYTADVGPKYFEGKGRQTMEKIVEELKVSRTGKCPFI</sequence>
<feature type="transmembrane region" description="Helical" evidence="8">
    <location>
        <begin position="329"/>
        <end position="349"/>
    </location>
</feature>
<dbReference type="Pfam" id="PF02133">
    <property type="entry name" value="Transp_cyt_pur"/>
    <property type="match status" value="1"/>
</dbReference>
<evidence type="ECO:0000256" key="6">
    <source>
        <dbReference type="ARBA" id="ARBA00022989"/>
    </source>
</evidence>
<dbReference type="InterPro" id="IPR046366">
    <property type="entry name" value="MPAB"/>
</dbReference>
<feature type="transmembrane region" description="Helical" evidence="8">
    <location>
        <begin position="140"/>
        <end position="164"/>
    </location>
</feature>
<dbReference type="GO" id="GO:0015851">
    <property type="term" value="P:nucleobase transport"/>
    <property type="evidence" value="ECO:0007669"/>
    <property type="project" value="UniProtKB-ARBA"/>
</dbReference>
<proteinExistence type="inferred from homology"/>
<organism evidence="9 10">
    <name type="scientific">Aspergillus udagawae</name>
    <dbReference type="NCBI Taxonomy" id="91492"/>
    <lineage>
        <taxon>Eukaryota</taxon>
        <taxon>Fungi</taxon>
        <taxon>Dikarya</taxon>
        <taxon>Ascomycota</taxon>
        <taxon>Pezizomycotina</taxon>
        <taxon>Eurotiomycetes</taxon>
        <taxon>Eurotiomycetidae</taxon>
        <taxon>Eurotiales</taxon>
        <taxon>Aspergillaceae</taxon>
        <taxon>Aspergillus</taxon>
        <taxon>Aspergillus subgen. Fumigati</taxon>
    </lineage>
</organism>
<evidence type="ECO:0000256" key="7">
    <source>
        <dbReference type="ARBA" id="ARBA00023136"/>
    </source>
</evidence>